<keyword evidence="2" id="KW-1133">Transmembrane helix</keyword>
<evidence type="ECO:0000256" key="1">
    <source>
        <dbReference type="SAM" id="MobiDB-lite"/>
    </source>
</evidence>
<accession>A0ABP5FCY6</accession>
<evidence type="ECO:0000313" key="3">
    <source>
        <dbReference type="EMBL" id="GAA2024046.1"/>
    </source>
</evidence>
<proteinExistence type="predicted"/>
<sequence>MAQPVAPHGDGETQVTTVTRTCRRDLGAGWWAAMVVVTVALGVVGRGSSGFWSVFLWSIVGFVLGSLVALFVAGRLVPARSDDEGLDLLGGGDRAAHGSGTAGK</sequence>
<name>A0ABP5FCY6_9MICO</name>
<evidence type="ECO:0008006" key="5">
    <source>
        <dbReference type="Google" id="ProtNLM"/>
    </source>
</evidence>
<evidence type="ECO:0000256" key="2">
    <source>
        <dbReference type="SAM" id="Phobius"/>
    </source>
</evidence>
<comment type="caution">
    <text evidence="3">The sequence shown here is derived from an EMBL/GenBank/DDBJ whole genome shotgun (WGS) entry which is preliminary data.</text>
</comment>
<dbReference type="Proteomes" id="UP001501285">
    <property type="component" value="Unassembled WGS sequence"/>
</dbReference>
<organism evidence="3 4">
    <name type="scientific">Terrabacter terrae</name>
    <dbReference type="NCBI Taxonomy" id="318434"/>
    <lineage>
        <taxon>Bacteria</taxon>
        <taxon>Bacillati</taxon>
        <taxon>Actinomycetota</taxon>
        <taxon>Actinomycetes</taxon>
        <taxon>Micrococcales</taxon>
        <taxon>Intrasporangiaceae</taxon>
        <taxon>Terrabacter</taxon>
    </lineage>
</organism>
<keyword evidence="2" id="KW-0812">Transmembrane</keyword>
<feature type="region of interest" description="Disordered" evidence="1">
    <location>
        <begin position="82"/>
        <end position="104"/>
    </location>
</feature>
<protein>
    <recommendedName>
        <fullName evidence="5">DUF2530 domain-containing protein</fullName>
    </recommendedName>
</protein>
<reference evidence="4" key="1">
    <citation type="journal article" date="2019" name="Int. J. Syst. Evol. Microbiol.">
        <title>The Global Catalogue of Microorganisms (GCM) 10K type strain sequencing project: providing services to taxonomists for standard genome sequencing and annotation.</title>
        <authorList>
            <consortium name="The Broad Institute Genomics Platform"/>
            <consortium name="The Broad Institute Genome Sequencing Center for Infectious Disease"/>
            <person name="Wu L."/>
            <person name="Ma J."/>
        </authorList>
    </citation>
    <scope>NUCLEOTIDE SEQUENCE [LARGE SCALE GENOMIC DNA]</scope>
    <source>
        <strain evidence="4">JCM 14283</strain>
    </source>
</reference>
<evidence type="ECO:0000313" key="4">
    <source>
        <dbReference type="Proteomes" id="UP001501285"/>
    </source>
</evidence>
<feature type="transmembrane region" description="Helical" evidence="2">
    <location>
        <begin position="51"/>
        <end position="73"/>
    </location>
</feature>
<feature type="transmembrane region" description="Helical" evidence="2">
    <location>
        <begin position="28"/>
        <end position="45"/>
    </location>
</feature>
<keyword evidence="4" id="KW-1185">Reference proteome</keyword>
<gene>
    <name evidence="3" type="ORF">GCM10009740_11780</name>
</gene>
<dbReference type="EMBL" id="BAAANB010000003">
    <property type="protein sequence ID" value="GAA2024046.1"/>
    <property type="molecule type" value="Genomic_DNA"/>
</dbReference>
<keyword evidence="2" id="KW-0472">Membrane</keyword>
<dbReference type="RefSeq" id="WP_343988981.1">
    <property type="nucleotide sequence ID" value="NZ_BAAANB010000003.1"/>
</dbReference>